<comment type="caution">
    <text evidence="3">The sequence shown here is derived from an EMBL/GenBank/DDBJ whole genome shotgun (WGS) entry which is preliminary data.</text>
</comment>
<dbReference type="GeneID" id="31016700"/>
<accession>A0A1J9RVJ0</accession>
<dbReference type="InterPro" id="IPR010730">
    <property type="entry name" value="HET"/>
</dbReference>
<evidence type="ECO:0000313" key="3">
    <source>
        <dbReference type="EMBL" id="OJD31509.1"/>
    </source>
</evidence>
<keyword evidence="4" id="KW-1185">Reference proteome</keyword>
<dbReference type="RefSeq" id="XP_020127769.1">
    <property type="nucleotide sequence ID" value="XM_020276439.1"/>
</dbReference>
<dbReference type="PANTHER" id="PTHR33112:SF12">
    <property type="entry name" value="HETEROKARYON INCOMPATIBILITY DOMAIN-CONTAINING PROTEIN"/>
    <property type="match status" value="1"/>
</dbReference>
<dbReference type="AlphaFoldDB" id="A0A1J9RVJ0"/>
<proteinExistence type="predicted"/>
<dbReference type="STRING" id="236234.A0A1J9RVJ0"/>
<dbReference type="PANTHER" id="PTHR33112">
    <property type="entry name" value="DOMAIN PROTEIN, PUTATIVE-RELATED"/>
    <property type="match status" value="1"/>
</dbReference>
<feature type="compositionally biased region" description="Basic and acidic residues" evidence="1">
    <location>
        <begin position="670"/>
        <end position="694"/>
    </location>
</feature>
<reference evidence="3 4" key="1">
    <citation type="submission" date="2016-10" db="EMBL/GenBank/DDBJ databases">
        <title>Proteomics and genomics reveal pathogen-plant mechanisms compatible with a hemibiotrophic lifestyle of Diplodia corticola.</title>
        <authorList>
            <person name="Fernandes I."/>
            <person name="De Jonge R."/>
            <person name="Van De Peer Y."/>
            <person name="Devreese B."/>
            <person name="Alves A."/>
            <person name="Esteves A.C."/>
        </authorList>
    </citation>
    <scope>NUCLEOTIDE SEQUENCE [LARGE SCALE GENOMIC DNA]</scope>
    <source>
        <strain evidence="3 4">CBS 112549</strain>
    </source>
</reference>
<organism evidence="3 4">
    <name type="scientific">Diplodia corticola</name>
    <dbReference type="NCBI Taxonomy" id="236234"/>
    <lineage>
        <taxon>Eukaryota</taxon>
        <taxon>Fungi</taxon>
        <taxon>Dikarya</taxon>
        <taxon>Ascomycota</taxon>
        <taxon>Pezizomycotina</taxon>
        <taxon>Dothideomycetes</taxon>
        <taxon>Dothideomycetes incertae sedis</taxon>
        <taxon>Botryosphaeriales</taxon>
        <taxon>Botryosphaeriaceae</taxon>
        <taxon>Diplodia</taxon>
    </lineage>
</organism>
<feature type="domain" description="Heterokaryon incompatibility" evidence="2">
    <location>
        <begin position="238"/>
        <end position="384"/>
    </location>
</feature>
<sequence>MAVPGPSNPSVVPGAEECFQEPPTGASEASHLACEKCRAYFLGYAGSLRRISQASVNLLLGDVIPKPRVVPRQISYGTLEDLSARKACRFCEFLFRLIKAELELPNPASSQEADSEDVCSIVPDKKSVDKVFVKYKHVAVTLTLGRKPLPAPQPNNLFRDDTASSQTDPEGYQSVSIGMIKSWMDDCQKPRTSTLGSGTFFHSMCHHLPPRYGVGPWKLTFIDVVDRCLVTKDTTHKYFALSYVWGKDPFLQTTTENVSRLEKKHSLTRKGGVPALIDDAMELTNLLGVRYIWVDALCLVQNDRASKYEGIRIMHIIYAHADLTVVAASAKSASSPLSGLRKGTRCPHASRDVKGRQLRYVPSGTIPAKLSQTVYQTRGWTMQELLMSRRCLVFTYDQVYYRCLSAAVSELGSKQTRIRNLIKSPALILRRAQLEDLALFGDFETARGGGGSRAEEGRASRERRAGVSARAFDYDRDFPSFATYMHLVQKYSCRQLSYQSDILNAFSAVQSALGLQMDCGFEFGLPLASFGMALLWRPCNTCRPERRTIERGQSPRATFPTWSWIGWREEVLWVEPVAPDQHYDIRQTFEELVPFSKVRVVDTDVEAKHGGPCAALSGIDCSGPSLHRPSGLLVFEAEVVGSRSFRYREARRYTNHKHKGSLEILPMSKAEGKTKTREHSSERSGSVDKPWKETSRRLWEGSDDGLGRGIVFSMEAESLEQSSNVDLVALSTFRPRKIWQGYPGLYYHFNEGTGGYRKGLPFLNCLVIEWHGDYAERIGVAQIGSLAWRDAGPTVRCITIR</sequence>
<dbReference type="EMBL" id="MNUE01000047">
    <property type="protein sequence ID" value="OJD31509.1"/>
    <property type="molecule type" value="Genomic_DNA"/>
</dbReference>
<dbReference type="OrthoDB" id="5135333at2759"/>
<dbReference type="Pfam" id="PF06985">
    <property type="entry name" value="HET"/>
    <property type="match status" value="1"/>
</dbReference>
<protein>
    <submittedName>
        <fullName evidence="3">Het</fullName>
    </submittedName>
</protein>
<dbReference type="Proteomes" id="UP000183809">
    <property type="component" value="Unassembled WGS sequence"/>
</dbReference>
<evidence type="ECO:0000256" key="1">
    <source>
        <dbReference type="SAM" id="MobiDB-lite"/>
    </source>
</evidence>
<name>A0A1J9RVJ0_9PEZI</name>
<evidence type="ECO:0000259" key="2">
    <source>
        <dbReference type="Pfam" id="PF06985"/>
    </source>
</evidence>
<gene>
    <name evidence="3" type="ORF">BKCO1_4700083</name>
</gene>
<evidence type="ECO:0000313" key="4">
    <source>
        <dbReference type="Proteomes" id="UP000183809"/>
    </source>
</evidence>
<feature type="region of interest" description="Disordered" evidence="1">
    <location>
        <begin position="666"/>
        <end position="694"/>
    </location>
</feature>